<dbReference type="SMART" id="SM00462">
    <property type="entry name" value="PTB"/>
    <property type="match status" value="2"/>
</dbReference>
<keyword evidence="2" id="KW-0597">Phosphoprotein</keyword>
<feature type="compositionally biased region" description="Low complexity" evidence="4">
    <location>
        <begin position="517"/>
        <end position="537"/>
    </location>
</feature>
<dbReference type="PANTHER" id="PTHR47219:SF18">
    <property type="entry name" value="TBC1 DOMAIN FAMILY MEMBER 1 ISOFORM X1"/>
    <property type="match status" value="1"/>
</dbReference>
<dbReference type="Proteomes" id="UP000694915">
    <property type="component" value="Linkage group LG1"/>
</dbReference>
<dbReference type="RefSeq" id="XP_026641040.1">
    <property type="nucleotide sequence ID" value="XM_026785239.1"/>
</dbReference>
<dbReference type="Gene3D" id="1.10.10.2750">
    <property type="match status" value="1"/>
</dbReference>
<dbReference type="Gene3D" id="1.10.8.270">
    <property type="entry name" value="putative rabgap domain of human tbc1 domain family member 14 like domains"/>
    <property type="match status" value="1"/>
</dbReference>
<feature type="domain" description="Rab-GAP TBC" evidence="6">
    <location>
        <begin position="792"/>
        <end position="986"/>
    </location>
</feature>
<keyword evidence="1" id="KW-0343">GTPase activation</keyword>
<feature type="coiled-coil region" evidence="3">
    <location>
        <begin position="1072"/>
        <end position="1120"/>
    </location>
</feature>
<name>A0ABM1UGC8_MICOH</name>
<dbReference type="Pfam" id="PF00640">
    <property type="entry name" value="PID"/>
    <property type="match status" value="1"/>
</dbReference>
<dbReference type="InterPro" id="IPR050302">
    <property type="entry name" value="Rab_GAP_TBC_domain"/>
</dbReference>
<dbReference type="Gene3D" id="1.10.472.80">
    <property type="entry name" value="Ypt/Rab-GAP domain of gyp1p, domain 3"/>
    <property type="match status" value="1"/>
</dbReference>
<dbReference type="GeneID" id="101982885"/>
<protein>
    <submittedName>
        <fullName evidence="8">TBC1 domain family member 1 isoform X3</fullName>
    </submittedName>
</protein>
<dbReference type="PANTHER" id="PTHR47219">
    <property type="entry name" value="RAB GTPASE-ACTIVATING PROTEIN 1-LIKE"/>
    <property type="match status" value="1"/>
</dbReference>
<gene>
    <name evidence="8" type="primary">Tbc1d1</name>
</gene>
<dbReference type="Pfam" id="PF11830">
    <property type="entry name" value="DUF3350"/>
    <property type="match status" value="1"/>
</dbReference>
<feature type="region of interest" description="Disordered" evidence="4">
    <location>
        <begin position="454"/>
        <end position="481"/>
    </location>
</feature>
<dbReference type="SUPFAM" id="SSF47923">
    <property type="entry name" value="Ypt/Rab-GAP domain of gyp1p"/>
    <property type="match status" value="2"/>
</dbReference>
<evidence type="ECO:0000256" key="3">
    <source>
        <dbReference type="SAM" id="Coils"/>
    </source>
</evidence>
<organism evidence="7 8">
    <name type="scientific">Microtus ochrogaster</name>
    <name type="common">Prairie vole</name>
    <dbReference type="NCBI Taxonomy" id="79684"/>
    <lineage>
        <taxon>Eukaryota</taxon>
        <taxon>Metazoa</taxon>
        <taxon>Chordata</taxon>
        <taxon>Craniata</taxon>
        <taxon>Vertebrata</taxon>
        <taxon>Euteleostomi</taxon>
        <taxon>Mammalia</taxon>
        <taxon>Eutheria</taxon>
        <taxon>Euarchontoglires</taxon>
        <taxon>Glires</taxon>
        <taxon>Rodentia</taxon>
        <taxon>Myomorpha</taxon>
        <taxon>Muroidea</taxon>
        <taxon>Cricetidae</taxon>
        <taxon>Arvicolinae</taxon>
        <taxon>Microtus</taxon>
    </lineage>
</organism>
<dbReference type="CDD" id="cd00934">
    <property type="entry name" value="PTB"/>
    <property type="match status" value="1"/>
</dbReference>
<reference evidence="8" key="1">
    <citation type="submission" date="2025-08" db="UniProtKB">
        <authorList>
            <consortium name="RefSeq"/>
        </authorList>
    </citation>
    <scope>IDENTIFICATION</scope>
</reference>
<dbReference type="InterPro" id="IPR035969">
    <property type="entry name" value="Rab-GAP_TBC_sf"/>
</dbReference>
<feature type="region of interest" description="Disordered" evidence="4">
    <location>
        <begin position="507"/>
        <end position="649"/>
    </location>
</feature>
<evidence type="ECO:0000256" key="2">
    <source>
        <dbReference type="ARBA" id="ARBA00022553"/>
    </source>
</evidence>
<dbReference type="Pfam" id="PF00566">
    <property type="entry name" value="RabGAP-TBC"/>
    <property type="match status" value="1"/>
</dbReference>
<dbReference type="SUPFAM" id="SSF50729">
    <property type="entry name" value="PH domain-like"/>
    <property type="match status" value="2"/>
</dbReference>
<dbReference type="InterPro" id="IPR021785">
    <property type="entry name" value="DUF3350"/>
</dbReference>
<dbReference type="InterPro" id="IPR006020">
    <property type="entry name" value="PTB/PI_dom"/>
</dbReference>
<proteinExistence type="predicted"/>
<dbReference type="PROSITE" id="PS01179">
    <property type="entry name" value="PID"/>
    <property type="match status" value="1"/>
</dbReference>
<dbReference type="PROSITE" id="PS50086">
    <property type="entry name" value="TBC_RABGAP"/>
    <property type="match status" value="1"/>
</dbReference>
<evidence type="ECO:0000259" key="6">
    <source>
        <dbReference type="PROSITE" id="PS50086"/>
    </source>
</evidence>
<evidence type="ECO:0000313" key="8">
    <source>
        <dbReference type="RefSeq" id="XP_026641040.1"/>
    </source>
</evidence>
<dbReference type="InterPro" id="IPR000195">
    <property type="entry name" value="Rab-GAP-TBC_dom"/>
</dbReference>
<dbReference type="InterPro" id="IPR011993">
    <property type="entry name" value="PH-like_dom_sf"/>
</dbReference>
<keyword evidence="3" id="KW-0175">Coiled coil</keyword>
<keyword evidence="7" id="KW-1185">Reference proteome</keyword>
<evidence type="ECO:0000259" key="5">
    <source>
        <dbReference type="PROSITE" id="PS01179"/>
    </source>
</evidence>
<feature type="region of interest" description="Disordered" evidence="4">
    <location>
        <begin position="667"/>
        <end position="703"/>
    </location>
</feature>
<feature type="compositionally biased region" description="Low complexity" evidence="4">
    <location>
        <begin position="550"/>
        <end position="560"/>
    </location>
</feature>
<dbReference type="Gene3D" id="2.30.29.30">
    <property type="entry name" value="Pleckstrin-homology domain (PH domain)/Phosphotyrosine-binding domain (PTB)"/>
    <property type="match status" value="2"/>
</dbReference>
<dbReference type="SMART" id="SM00164">
    <property type="entry name" value="TBC"/>
    <property type="match status" value="1"/>
</dbReference>
<feature type="region of interest" description="Disordered" evidence="4">
    <location>
        <begin position="211"/>
        <end position="230"/>
    </location>
</feature>
<sequence length="1160" mass="131479">MDAITFTARKHPFPNEISVDFGLQLVGALPVHSLTTMPMLPWVVAEVRRLSGQGAKKEPGVKQVRLWVSPSGLRCEPDLRKSQQWDPLICSSIFECKPQHVHKLIHNSHDPSYFACLIKEDAANSQSLCYVFKADDQTKVPEIISSIRQAGKIARQEELRCPSEFDDTFAKKFEVLFCGRVTVAHKKAPPALIDECIEKFNHVSCGRRADWDAPTGQPSAPGPRPMRKSFSQPGLRSLAFRKEFQDASLRSSTFSSFDDGIENHLIGGHSVVQPTDMEENRTMLFTIGQSEVYLISPDTKKIALEKNFKEISFCSQGIRHVDHFGFICRECSGGGGFHFVCYVFQCTNEALVDEIMMTLKQAFTVAAVQQTAKAPAQLCESCPLQGLHKLCERIEGMNSSKTKLELQKHLTTLTNQEQATIFEEVQKLRPRNEQRENELIISFLRCLYEEKQKEHKHTGEPKQTPQVAAENIGSELPPSATRFRLDMLKNRAKRSLTESLESILSRGNKARGLQDHSASVDLDSSTSSTLSNTSKELSMGDKEALPVSESSFKLLGSSDDLSSDSEGHIAEESALLSPQQSFRRRANTLSHFPVESPAPPEPAQNSPGVSQRKLMRYHSVSTETPHERKDIESKTNHLGDTDETPVKTRRHSWRQQIFLRVATPQKTCDSPSRYEDYSELGELPPRSPLEPVCEDGPFGPVPEEKKRTSLELRELWRKAILQQILLLRMEKENQKLQASENDLLNKRLKLDYEEVTPCLKEVTTVWEKMLSTPGRSKIKFDMERMHAAVGQGVPRHHRGEIWKFLAEQFLLRHPLPSKQQPKDVPYKELLKKLTSQQHAILIDLGRTFPTHPYFSAQLGAGQLSLYNILKAYSLLDQEVGYCQGLSFVAGILLLHMSEEEAFKMLKFLMFDMGLRKQYRPDMIILQIQMYQLSRLLHDYHRDLYNHLEEQEIGPSLYAAPWFLTVFASQFPLGFVARVFDMIFLQGSEVIFKVALSLLGSHKPLILQHENLETIVDFIKNTLPNLGLVQMEKTINQVFEMDIAKQLQAYEVEYHVLQEELIDSSPLSDNQRMDKLEKTNSSLRKQNLDLLEQLQVANARIQSLEATVEKLLASESKLKQAALTLELERSALLQMVEDLRGQGAQPSTQEPDCTQPEPTGD</sequence>
<evidence type="ECO:0000256" key="4">
    <source>
        <dbReference type="SAM" id="MobiDB-lite"/>
    </source>
</evidence>
<evidence type="ECO:0000256" key="1">
    <source>
        <dbReference type="ARBA" id="ARBA00022468"/>
    </source>
</evidence>
<feature type="compositionally biased region" description="Basic and acidic residues" evidence="4">
    <location>
        <begin position="624"/>
        <end position="646"/>
    </location>
</feature>
<feature type="region of interest" description="Disordered" evidence="4">
    <location>
        <begin position="1136"/>
        <end position="1160"/>
    </location>
</feature>
<feature type="domain" description="PID" evidence="5">
    <location>
        <begin position="287"/>
        <end position="366"/>
    </location>
</feature>
<accession>A0ABM1UGC8</accession>
<evidence type="ECO:0000313" key="7">
    <source>
        <dbReference type="Proteomes" id="UP000694915"/>
    </source>
</evidence>
<dbReference type="CDD" id="cd01269">
    <property type="entry name" value="PTB_TBC1D1_like"/>
    <property type="match status" value="1"/>
</dbReference>